<comment type="caution">
    <text evidence="1">The sequence shown here is derived from an EMBL/GenBank/DDBJ whole genome shotgun (WGS) entry which is preliminary data.</text>
</comment>
<reference evidence="1" key="1">
    <citation type="submission" date="2014-11" db="EMBL/GenBank/DDBJ databases">
        <authorList>
            <person name="Malar M.C."/>
            <person name="Sen D."/>
            <person name="Tripathy S."/>
        </authorList>
    </citation>
    <scope>NUCLEOTIDE SEQUENCE</scope>
    <source>
        <strain evidence="1">BDU141951</strain>
    </source>
</reference>
<gene>
    <name evidence="1" type="ORF">QQ91_022555</name>
</gene>
<proteinExistence type="predicted"/>
<dbReference type="InterPro" id="IPR025512">
    <property type="entry name" value="DUF4399"/>
</dbReference>
<name>A0A0C1YKE1_9CYAN</name>
<organism evidence="1">
    <name type="scientific">Lyngbya confervoides BDU141951</name>
    <dbReference type="NCBI Taxonomy" id="1574623"/>
    <lineage>
        <taxon>Bacteria</taxon>
        <taxon>Bacillati</taxon>
        <taxon>Cyanobacteriota</taxon>
        <taxon>Cyanophyceae</taxon>
        <taxon>Oscillatoriophycideae</taxon>
        <taxon>Oscillatoriales</taxon>
        <taxon>Microcoleaceae</taxon>
        <taxon>Lyngbya</taxon>
    </lineage>
</organism>
<accession>A0A0C1YKE1</accession>
<protein>
    <submittedName>
        <fullName evidence="1">DUF4399 domain-containing protein</fullName>
    </submittedName>
</protein>
<evidence type="ECO:0000313" key="1">
    <source>
        <dbReference type="EMBL" id="NEV69880.1"/>
    </source>
</evidence>
<sequence length="148" mass="15669">MKRAIALASWLLLMVTVVLSAGQPALANDYRSTAPSNAEVYLITPQDGAVVTSPFAVKFGLKEMGVAPAGIDQAGTGHHHLLIDLAELPKLDEALPATDHIKHFGGGQTEAMLTLSPGEHTLQLLLANYVHVPHDPPVLSDPITITVK</sequence>
<reference evidence="1" key="3">
    <citation type="submission" date="2020-02" db="EMBL/GenBank/DDBJ databases">
        <authorList>
            <person name="Sarangi A.N."/>
            <person name="Ghosh S."/>
            <person name="Mukherjee M."/>
            <person name="Tripathy S."/>
        </authorList>
    </citation>
    <scope>NUCLEOTIDE SEQUENCE</scope>
    <source>
        <strain evidence="1">BDU141951</strain>
    </source>
</reference>
<dbReference type="AlphaFoldDB" id="A0A0C1YKE1"/>
<dbReference type="Pfam" id="PF14347">
    <property type="entry name" value="DUF4399"/>
    <property type="match status" value="1"/>
</dbReference>
<reference evidence="1" key="2">
    <citation type="journal article" date="2015" name="Genome Announc.">
        <title>Draft Genome Sequence of Filamentous Marine Cyanobacterium Lyngbya confervoides Strain BDU141951.</title>
        <authorList>
            <person name="Chandrababunaidu M.M."/>
            <person name="Sen D."/>
            <person name="Tripathy S."/>
        </authorList>
    </citation>
    <scope>NUCLEOTIDE SEQUENCE</scope>
    <source>
        <strain evidence="1">BDU141951</strain>
    </source>
</reference>
<dbReference type="EMBL" id="JTHE02000003">
    <property type="protein sequence ID" value="NEV69880.1"/>
    <property type="molecule type" value="Genomic_DNA"/>
</dbReference>